<comment type="catalytic activity">
    <reaction evidence="7">
        <text>XTP + H2O = XMP + diphosphate + H(+)</text>
        <dbReference type="Rhea" id="RHEA:28610"/>
        <dbReference type="ChEBI" id="CHEBI:15377"/>
        <dbReference type="ChEBI" id="CHEBI:15378"/>
        <dbReference type="ChEBI" id="CHEBI:33019"/>
        <dbReference type="ChEBI" id="CHEBI:57464"/>
        <dbReference type="ChEBI" id="CHEBI:61314"/>
        <dbReference type="EC" id="3.6.1.66"/>
    </reaction>
</comment>
<dbReference type="NCBIfam" id="TIGR00042">
    <property type="entry name" value="RdgB/HAM1 family non-canonical purine NTP pyrophosphatase"/>
    <property type="match status" value="1"/>
</dbReference>
<keyword evidence="5 7" id="KW-0460">Magnesium</keyword>
<feature type="binding site" evidence="7">
    <location>
        <begin position="187"/>
        <end position="188"/>
    </location>
    <ligand>
        <name>substrate</name>
    </ligand>
</feature>
<comment type="similarity">
    <text evidence="1 7 8">Belongs to the HAM1 NTPase family.</text>
</comment>
<feature type="active site" description="Proton acceptor" evidence="7">
    <location>
        <position position="78"/>
    </location>
</feature>
<dbReference type="Proteomes" id="UP000288947">
    <property type="component" value="Chromosome"/>
</dbReference>
<reference evidence="9 10" key="1">
    <citation type="submission" date="2018-01" db="EMBL/GenBank/DDBJ databases">
        <title>The whole genome sequencing and assembly of Fervidobacterium changbaicum CBS-1 strain.</title>
        <authorList>
            <person name="Kim J.-Y."/>
            <person name="Park M.-K."/>
            <person name="Yi H."/>
            <person name="Bahn Y.-S."/>
            <person name="Kim J.F."/>
            <person name="Lee D.-W."/>
        </authorList>
    </citation>
    <scope>NUCLEOTIDE SEQUENCE [LARGE SCALE GENOMIC DNA]</scope>
    <source>
        <strain evidence="9 10">CBS-1</strain>
    </source>
</reference>
<name>A0ABX5QTD8_9BACT</name>
<evidence type="ECO:0000256" key="6">
    <source>
        <dbReference type="ARBA" id="ARBA00023080"/>
    </source>
</evidence>
<dbReference type="SUPFAM" id="SSF52972">
    <property type="entry name" value="ITPase-like"/>
    <property type="match status" value="1"/>
</dbReference>
<proteinExistence type="inferred from homology"/>
<comment type="catalytic activity">
    <reaction evidence="7">
        <text>ITP + H2O = IMP + diphosphate + H(+)</text>
        <dbReference type="Rhea" id="RHEA:29399"/>
        <dbReference type="ChEBI" id="CHEBI:15377"/>
        <dbReference type="ChEBI" id="CHEBI:15378"/>
        <dbReference type="ChEBI" id="CHEBI:33019"/>
        <dbReference type="ChEBI" id="CHEBI:58053"/>
        <dbReference type="ChEBI" id="CHEBI:61402"/>
        <dbReference type="EC" id="3.6.1.66"/>
    </reaction>
</comment>
<dbReference type="PANTHER" id="PTHR11067:SF9">
    <property type="entry name" value="INOSINE TRIPHOSPHATE PYROPHOSPHATASE"/>
    <property type="match status" value="1"/>
</dbReference>
<dbReference type="Pfam" id="PF01725">
    <property type="entry name" value="Ham1p_like"/>
    <property type="match status" value="1"/>
</dbReference>
<comment type="subunit">
    <text evidence="7">Homodimer.</text>
</comment>
<dbReference type="Gene3D" id="3.90.950.10">
    <property type="match status" value="1"/>
</dbReference>
<dbReference type="InterPro" id="IPR002637">
    <property type="entry name" value="RdgB/HAM1"/>
</dbReference>
<comment type="catalytic activity">
    <reaction evidence="7">
        <text>dITP + H2O = dIMP + diphosphate + H(+)</text>
        <dbReference type="Rhea" id="RHEA:28342"/>
        <dbReference type="ChEBI" id="CHEBI:15377"/>
        <dbReference type="ChEBI" id="CHEBI:15378"/>
        <dbReference type="ChEBI" id="CHEBI:33019"/>
        <dbReference type="ChEBI" id="CHEBI:61194"/>
        <dbReference type="ChEBI" id="CHEBI:61382"/>
        <dbReference type="EC" id="3.6.1.66"/>
    </reaction>
</comment>
<dbReference type="InterPro" id="IPR020922">
    <property type="entry name" value="dITP/XTP_pyrophosphatase"/>
</dbReference>
<gene>
    <name evidence="9" type="primary">rdgB</name>
    <name evidence="9" type="ORF">CBS1_08195</name>
</gene>
<evidence type="ECO:0000313" key="10">
    <source>
        <dbReference type="Proteomes" id="UP000288947"/>
    </source>
</evidence>
<evidence type="ECO:0000256" key="7">
    <source>
        <dbReference type="HAMAP-Rule" id="MF_01405"/>
    </source>
</evidence>
<feature type="binding site" evidence="7">
    <location>
        <position position="78"/>
    </location>
    <ligand>
        <name>Mg(2+)</name>
        <dbReference type="ChEBI" id="CHEBI:18420"/>
    </ligand>
</feature>
<dbReference type="PANTHER" id="PTHR11067">
    <property type="entry name" value="INOSINE TRIPHOSPHATE PYROPHOSPHATASE/HAM1 PROTEIN"/>
    <property type="match status" value="1"/>
</dbReference>
<evidence type="ECO:0000256" key="8">
    <source>
        <dbReference type="RuleBase" id="RU003781"/>
    </source>
</evidence>
<dbReference type="EMBL" id="CP026721">
    <property type="protein sequence ID" value="QAV33698.1"/>
    <property type="molecule type" value="Genomic_DNA"/>
</dbReference>
<evidence type="ECO:0000256" key="4">
    <source>
        <dbReference type="ARBA" id="ARBA00022801"/>
    </source>
</evidence>
<evidence type="ECO:0000256" key="5">
    <source>
        <dbReference type="ARBA" id="ARBA00022842"/>
    </source>
</evidence>
<dbReference type="EC" id="3.6.1.66" evidence="7"/>
<sequence>MSTLNSDKKNIEKLRIYVASKNNHKIEEIKLVIPEFVMLETVDWEVDVEETGETFIENSIIKAIEYGKEIGQPVIADDSGLSIDVLGGFPGVMSARYLEDASYVEKMESILQLMRNYEERSARFVCAATYFNPIKNFLISVEGYVEGTISREIRGDKGFGYDPIFIPKGYDKTFGELGEEVKKVISHRSVAFRKLFDALVKVGEIGS</sequence>
<comment type="cofactor">
    <cofactor evidence="7">
        <name>Mg(2+)</name>
        <dbReference type="ChEBI" id="CHEBI:18420"/>
    </cofactor>
    <text evidence="7">Binds 1 Mg(2+) ion per subunit.</text>
</comment>
<feature type="binding site" evidence="7">
    <location>
        <begin position="159"/>
        <end position="162"/>
    </location>
    <ligand>
        <name>substrate</name>
    </ligand>
</feature>
<feature type="binding site" evidence="7">
    <location>
        <position position="182"/>
    </location>
    <ligand>
        <name>substrate</name>
    </ligand>
</feature>
<evidence type="ECO:0000313" key="9">
    <source>
        <dbReference type="EMBL" id="QAV33698.1"/>
    </source>
</evidence>
<dbReference type="InterPro" id="IPR029001">
    <property type="entry name" value="ITPase-like_fam"/>
</dbReference>
<keyword evidence="2 7" id="KW-0479">Metal-binding</keyword>
<keyword evidence="3 7" id="KW-0547">Nucleotide-binding</keyword>
<comment type="function">
    <text evidence="7">Pyrophosphatase that catalyzes the hydrolysis of nucleoside triphosphates to their monophosphate derivatives, with a high preference for the non-canonical purine nucleotides XTP (xanthosine triphosphate), dITP (deoxyinosine triphosphate) and ITP. Seems to function as a house-cleaning enzyme that removes non-canonical purine nucleotides from the nucleotide pool, thus preventing their incorporation into DNA/RNA and avoiding chromosomal lesions.</text>
</comment>
<dbReference type="CDD" id="cd00515">
    <property type="entry name" value="HAM1"/>
    <property type="match status" value="1"/>
</dbReference>
<keyword evidence="6 7" id="KW-0546">Nucleotide metabolism</keyword>
<evidence type="ECO:0000256" key="2">
    <source>
        <dbReference type="ARBA" id="ARBA00022723"/>
    </source>
</evidence>
<keyword evidence="10" id="KW-1185">Reference proteome</keyword>
<organism evidence="9 10">
    <name type="scientific">Fervidobacterium changbaicum</name>
    <dbReference type="NCBI Taxonomy" id="310769"/>
    <lineage>
        <taxon>Bacteria</taxon>
        <taxon>Thermotogati</taxon>
        <taxon>Thermotogota</taxon>
        <taxon>Thermotogae</taxon>
        <taxon>Thermotogales</taxon>
        <taxon>Fervidobacteriaceae</taxon>
        <taxon>Fervidobacterium</taxon>
    </lineage>
</organism>
<feature type="binding site" evidence="7">
    <location>
        <position position="79"/>
    </location>
    <ligand>
        <name>substrate</name>
    </ligand>
</feature>
<feature type="binding site" evidence="7">
    <location>
        <begin position="20"/>
        <end position="25"/>
    </location>
    <ligand>
        <name>substrate</name>
    </ligand>
</feature>
<evidence type="ECO:0000256" key="3">
    <source>
        <dbReference type="ARBA" id="ARBA00022741"/>
    </source>
</evidence>
<keyword evidence="4 7" id="KW-0378">Hydrolase</keyword>
<dbReference type="HAMAP" id="MF_01405">
    <property type="entry name" value="Non_canon_purine_NTPase"/>
    <property type="match status" value="1"/>
</dbReference>
<protein>
    <recommendedName>
        <fullName evidence="7">dITP/XTP pyrophosphatase</fullName>
        <ecNumber evidence="7">3.6.1.66</ecNumber>
    </recommendedName>
    <alternativeName>
        <fullName evidence="7">Non-canonical purine NTP pyrophosphatase</fullName>
    </alternativeName>
    <alternativeName>
        <fullName evidence="7">Non-standard purine NTP pyrophosphatase</fullName>
    </alternativeName>
    <alternativeName>
        <fullName evidence="7">Nucleoside-triphosphate diphosphatase</fullName>
    </alternativeName>
    <alternativeName>
        <fullName evidence="7">Nucleoside-triphosphate pyrophosphatase</fullName>
        <shortName evidence="7">NTPase</shortName>
    </alternativeName>
</protein>
<accession>A0ABX5QTD8</accession>
<evidence type="ECO:0000256" key="1">
    <source>
        <dbReference type="ARBA" id="ARBA00008023"/>
    </source>
</evidence>
<feature type="binding site" evidence="7">
    <location>
        <position position="49"/>
    </location>
    <ligand>
        <name>Mg(2+)</name>
        <dbReference type="ChEBI" id="CHEBI:18420"/>
    </ligand>
</feature>